<feature type="region of interest" description="Disordered" evidence="1">
    <location>
        <begin position="229"/>
        <end position="258"/>
    </location>
</feature>
<name>A0A0F9EH81_9ZZZZ</name>
<sequence>YYRAAIHRGMTDTEVKEFYETTPELCVRTLGKIYEAVNRSSAEFASLGRARKDQMEQAALEAAAPQKEEDDFIGVDIEALEESEMDPDALAIIKTINDQNKLLHDKVQSVESTATQPQENFDRVATQESALIGQQIENFFKSDEAKPYGDGFYGVVPDKDTDWANLSPGEKANRWAVIEMMDDILVGAEFNNRDISVDEAMRMAHLNVSEPQRTKVIREELTAKLTERSKSLSLKPAAAGTTDSSAASGPKSKEELEEATAARLAAISW</sequence>
<feature type="compositionally biased region" description="Low complexity" evidence="1">
    <location>
        <begin position="237"/>
        <end position="249"/>
    </location>
</feature>
<protein>
    <submittedName>
        <fullName evidence="2">Uncharacterized protein</fullName>
    </submittedName>
</protein>
<dbReference type="EMBL" id="LAZR01037026">
    <property type="protein sequence ID" value="KKL23293.1"/>
    <property type="molecule type" value="Genomic_DNA"/>
</dbReference>
<evidence type="ECO:0000256" key="1">
    <source>
        <dbReference type="SAM" id="MobiDB-lite"/>
    </source>
</evidence>
<gene>
    <name evidence="2" type="ORF">LCGC14_2426840</name>
</gene>
<proteinExistence type="predicted"/>
<organism evidence="2">
    <name type="scientific">marine sediment metagenome</name>
    <dbReference type="NCBI Taxonomy" id="412755"/>
    <lineage>
        <taxon>unclassified sequences</taxon>
        <taxon>metagenomes</taxon>
        <taxon>ecological metagenomes</taxon>
    </lineage>
</organism>
<feature type="non-terminal residue" evidence="2">
    <location>
        <position position="1"/>
    </location>
</feature>
<dbReference type="AlphaFoldDB" id="A0A0F9EH81"/>
<comment type="caution">
    <text evidence="2">The sequence shown here is derived from an EMBL/GenBank/DDBJ whole genome shotgun (WGS) entry which is preliminary data.</text>
</comment>
<accession>A0A0F9EH81</accession>
<reference evidence="2" key="1">
    <citation type="journal article" date="2015" name="Nature">
        <title>Complex archaea that bridge the gap between prokaryotes and eukaryotes.</title>
        <authorList>
            <person name="Spang A."/>
            <person name="Saw J.H."/>
            <person name="Jorgensen S.L."/>
            <person name="Zaremba-Niedzwiedzka K."/>
            <person name="Martijn J."/>
            <person name="Lind A.E."/>
            <person name="van Eijk R."/>
            <person name="Schleper C."/>
            <person name="Guy L."/>
            <person name="Ettema T.J."/>
        </authorList>
    </citation>
    <scope>NUCLEOTIDE SEQUENCE</scope>
</reference>
<evidence type="ECO:0000313" key="2">
    <source>
        <dbReference type="EMBL" id="KKL23293.1"/>
    </source>
</evidence>